<reference evidence="11 12" key="1">
    <citation type="journal article" date="2014" name="Nat. Commun.">
        <title>Molecular traces of alternative social organization in a termite genome.</title>
        <authorList>
            <person name="Terrapon N."/>
            <person name="Li C."/>
            <person name="Robertson H.M."/>
            <person name="Ji L."/>
            <person name="Meng X."/>
            <person name="Booth W."/>
            <person name="Chen Z."/>
            <person name="Childers C.P."/>
            <person name="Glastad K.M."/>
            <person name="Gokhale K."/>
            <person name="Gowin J."/>
            <person name="Gronenberg W."/>
            <person name="Hermansen R.A."/>
            <person name="Hu H."/>
            <person name="Hunt B.G."/>
            <person name="Huylmans A.K."/>
            <person name="Khalil S.M."/>
            <person name="Mitchell R.D."/>
            <person name="Munoz-Torres M.C."/>
            <person name="Mustard J.A."/>
            <person name="Pan H."/>
            <person name="Reese J.T."/>
            <person name="Scharf M.E."/>
            <person name="Sun F."/>
            <person name="Vogel H."/>
            <person name="Xiao J."/>
            <person name="Yang W."/>
            <person name="Yang Z."/>
            <person name="Yang Z."/>
            <person name="Zhou J."/>
            <person name="Zhu J."/>
            <person name="Brent C.S."/>
            <person name="Elsik C.G."/>
            <person name="Goodisman M.A."/>
            <person name="Liberles D.A."/>
            <person name="Roe R.M."/>
            <person name="Vargo E.L."/>
            <person name="Vilcinskas A."/>
            <person name="Wang J."/>
            <person name="Bornberg-Bauer E."/>
            <person name="Korb J."/>
            <person name="Zhang G."/>
            <person name="Liebig J."/>
        </authorList>
    </citation>
    <scope>NUCLEOTIDE SEQUENCE [LARGE SCALE GENOMIC DNA]</scope>
    <source>
        <tissue evidence="11">Whole organism</tissue>
    </source>
</reference>
<dbReference type="GO" id="GO:0008083">
    <property type="term" value="F:growth factor activity"/>
    <property type="evidence" value="ECO:0007669"/>
    <property type="project" value="UniProtKB-KW"/>
</dbReference>
<evidence type="ECO:0000259" key="10">
    <source>
        <dbReference type="PROSITE" id="PS51362"/>
    </source>
</evidence>
<dbReference type="FunFam" id="2.10.90.10:FF:000001">
    <property type="entry name" value="Bone morphogenetic protein 4"/>
    <property type="match status" value="1"/>
</dbReference>
<evidence type="ECO:0000256" key="6">
    <source>
        <dbReference type="ARBA" id="ARBA00023157"/>
    </source>
</evidence>
<feature type="region of interest" description="Disordered" evidence="9">
    <location>
        <begin position="295"/>
        <end position="316"/>
    </location>
</feature>
<dbReference type="InterPro" id="IPR015615">
    <property type="entry name" value="TGF-beta-rel"/>
</dbReference>
<evidence type="ECO:0000256" key="9">
    <source>
        <dbReference type="SAM" id="MobiDB-lite"/>
    </source>
</evidence>
<feature type="domain" description="TGF-beta family profile" evidence="10">
    <location>
        <begin position="432"/>
        <end position="574"/>
    </location>
</feature>
<dbReference type="Proteomes" id="UP000027135">
    <property type="component" value="Unassembled WGS sequence"/>
</dbReference>
<proteinExistence type="inferred from homology"/>
<feature type="region of interest" description="Disordered" evidence="9">
    <location>
        <begin position="227"/>
        <end position="266"/>
    </location>
</feature>
<dbReference type="eggNOG" id="KOG3900">
    <property type="taxonomic scope" value="Eukaryota"/>
</dbReference>
<evidence type="ECO:0000256" key="3">
    <source>
        <dbReference type="ARBA" id="ARBA00022525"/>
    </source>
</evidence>
<dbReference type="CDD" id="cd13763">
    <property type="entry name" value="TGF_beta_BMP3_like"/>
    <property type="match status" value="1"/>
</dbReference>
<feature type="region of interest" description="Disordered" evidence="9">
    <location>
        <begin position="340"/>
        <end position="451"/>
    </location>
</feature>
<dbReference type="GO" id="GO:0005125">
    <property type="term" value="F:cytokine activity"/>
    <property type="evidence" value="ECO:0007669"/>
    <property type="project" value="TreeGrafter"/>
</dbReference>
<keyword evidence="6" id="KW-1015">Disulfide bond</keyword>
<dbReference type="Gene3D" id="2.60.120.970">
    <property type="match status" value="1"/>
</dbReference>
<evidence type="ECO:0000256" key="1">
    <source>
        <dbReference type="ARBA" id="ARBA00004613"/>
    </source>
</evidence>
<dbReference type="PANTHER" id="PTHR11848">
    <property type="entry name" value="TGF-BETA FAMILY"/>
    <property type="match status" value="1"/>
</dbReference>
<feature type="compositionally biased region" description="Basic and acidic residues" evidence="9">
    <location>
        <begin position="295"/>
        <end position="313"/>
    </location>
</feature>
<comment type="similarity">
    <text evidence="2 8">Belongs to the TGF-beta family.</text>
</comment>
<feature type="compositionally biased region" description="Basic residues" evidence="9">
    <location>
        <begin position="398"/>
        <end position="419"/>
    </location>
</feature>
<keyword evidence="4" id="KW-0732">Signal</keyword>
<protein>
    <submittedName>
        <fullName evidence="11">Bone morphogenetic protein 3</fullName>
    </submittedName>
</protein>
<feature type="region of interest" description="Disordered" evidence="9">
    <location>
        <begin position="48"/>
        <end position="68"/>
    </location>
</feature>
<keyword evidence="5 8" id="KW-0339">Growth factor</keyword>
<dbReference type="PANTHER" id="PTHR11848:SF270">
    <property type="entry name" value="BONE MORPHOGENETIC PROTEIN 3-LIKE"/>
    <property type="match status" value="1"/>
</dbReference>
<evidence type="ECO:0000256" key="7">
    <source>
        <dbReference type="ARBA" id="ARBA00023180"/>
    </source>
</evidence>
<feature type="region of interest" description="Disordered" evidence="9">
    <location>
        <begin position="493"/>
        <end position="513"/>
    </location>
</feature>
<dbReference type="InterPro" id="IPR001839">
    <property type="entry name" value="TGF-b_C"/>
</dbReference>
<dbReference type="Gene3D" id="2.10.90.10">
    <property type="entry name" value="Cystine-knot cytokines"/>
    <property type="match status" value="1"/>
</dbReference>
<dbReference type="PRINTS" id="PR00669">
    <property type="entry name" value="INHIBINA"/>
</dbReference>
<dbReference type="EMBL" id="KK852699">
    <property type="protein sequence ID" value="KDR18230.1"/>
    <property type="molecule type" value="Genomic_DNA"/>
</dbReference>
<dbReference type="PROSITE" id="PS51362">
    <property type="entry name" value="TGF_BETA_2"/>
    <property type="match status" value="1"/>
</dbReference>
<feature type="compositionally biased region" description="Basic residues" evidence="9">
    <location>
        <begin position="241"/>
        <end position="252"/>
    </location>
</feature>
<dbReference type="SUPFAM" id="SSF57501">
    <property type="entry name" value="Cystine-knot cytokines"/>
    <property type="match status" value="1"/>
</dbReference>
<keyword evidence="12" id="KW-1185">Reference proteome</keyword>
<feature type="compositionally biased region" description="Basic and acidic residues" evidence="9">
    <location>
        <begin position="420"/>
        <end position="438"/>
    </location>
</feature>
<evidence type="ECO:0000313" key="12">
    <source>
        <dbReference type="Proteomes" id="UP000027135"/>
    </source>
</evidence>
<keyword evidence="3" id="KW-0964">Secreted</keyword>
<dbReference type="GO" id="GO:0005615">
    <property type="term" value="C:extracellular space"/>
    <property type="evidence" value="ECO:0007669"/>
    <property type="project" value="TreeGrafter"/>
</dbReference>
<evidence type="ECO:0000256" key="5">
    <source>
        <dbReference type="ARBA" id="ARBA00023030"/>
    </source>
</evidence>
<dbReference type="InterPro" id="IPR029034">
    <property type="entry name" value="Cystine-knot_cytokine"/>
</dbReference>
<comment type="subcellular location">
    <subcellularLocation>
        <location evidence="1">Secreted</location>
    </subcellularLocation>
</comment>
<sequence>MEQTEEVHLAQLHLHRRRLPRHHHSNHYSRRVLLPPYRVRLYQILQARRTPGRARSSPPRAQNARPTRARTMLLASVPVPQATRGGWHALDITPVLRELLLNAQGPVADLMLGVRFEAPKGRPISPEHFLRDPDDGNTTKNNVAAPAFLVVFSEDGSDNGLMDDSGETQLQTPPSHTHAMAKMLQTAGGDFLKGVKSVPKHPLTIKDTEINISNKTRNDDFYIEASDNGHENNEVDASLRQNHKSKTPKGNRTHVDEDGNSIDFGNHQIHARKDPLQEKKRTVLRRRMYLKTKIHSSEDKFDSKKRNLKESNKKPYVSETNEVELAAGERSPHRRVVRSILDNELPDEYPRPTKSVPRTSPGTLLQGRRNGNVAHGKDDANTIPLPPGGSAASNGRWRGGRRRRRGRGKKRGEHKKRSRKLPENWQHVEQDEHWRQNDAELDSSSGAGEGVPTCRRHKLEVKFADIGWSDWIISPQTFEAHYCAGSCPFPLTKPSKRRRSHEDRRNSNEGCALKPTNHATIQSLVHAIGMQPDVPAPCCVPDHLSPMTLLYMDDAGNVVLKNYPAMSVDTCSCR</sequence>
<evidence type="ECO:0000256" key="8">
    <source>
        <dbReference type="RuleBase" id="RU000354"/>
    </source>
</evidence>
<evidence type="ECO:0000256" key="4">
    <source>
        <dbReference type="ARBA" id="ARBA00022729"/>
    </source>
</evidence>
<gene>
    <name evidence="11" type="ORF">L798_06981</name>
</gene>
<organism evidence="11 12">
    <name type="scientific">Zootermopsis nevadensis</name>
    <name type="common">Dampwood termite</name>
    <dbReference type="NCBI Taxonomy" id="136037"/>
    <lineage>
        <taxon>Eukaryota</taxon>
        <taxon>Metazoa</taxon>
        <taxon>Ecdysozoa</taxon>
        <taxon>Arthropoda</taxon>
        <taxon>Hexapoda</taxon>
        <taxon>Insecta</taxon>
        <taxon>Pterygota</taxon>
        <taxon>Neoptera</taxon>
        <taxon>Polyneoptera</taxon>
        <taxon>Dictyoptera</taxon>
        <taxon>Blattodea</taxon>
        <taxon>Blattoidea</taxon>
        <taxon>Termitoidae</taxon>
        <taxon>Termopsidae</taxon>
        <taxon>Zootermopsis</taxon>
    </lineage>
</organism>
<dbReference type="Pfam" id="PF00019">
    <property type="entry name" value="TGF_beta"/>
    <property type="match status" value="1"/>
</dbReference>
<evidence type="ECO:0000313" key="11">
    <source>
        <dbReference type="EMBL" id="KDR18230.1"/>
    </source>
</evidence>
<name>A0A067RDY8_ZOONE</name>
<dbReference type="InterPro" id="IPR017948">
    <property type="entry name" value="TGFb_CS"/>
</dbReference>
<dbReference type="PROSITE" id="PS00250">
    <property type="entry name" value="TGF_BETA_1"/>
    <property type="match status" value="1"/>
</dbReference>
<evidence type="ECO:0000256" key="2">
    <source>
        <dbReference type="ARBA" id="ARBA00006656"/>
    </source>
</evidence>
<dbReference type="STRING" id="136037.A0A067RDY8"/>
<dbReference type="SMART" id="SM00204">
    <property type="entry name" value="TGFB"/>
    <property type="match status" value="1"/>
</dbReference>
<dbReference type="AlphaFoldDB" id="A0A067RDY8"/>
<accession>A0A067RDY8</accession>
<keyword evidence="7" id="KW-0325">Glycoprotein</keyword>
<dbReference type="InParanoid" id="A0A067RDY8"/>